<accession>A0A1I0XLQ1</accession>
<dbReference type="Proteomes" id="UP000198796">
    <property type="component" value="Unassembled WGS sequence"/>
</dbReference>
<evidence type="ECO:0000313" key="1">
    <source>
        <dbReference type="EMBL" id="SFB02049.1"/>
    </source>
</evidence>
<dbReference type="RefSeq" id="WP_217645971.1">
    <property type="nucleotide sequence ID" value="NZ_FOJU01000003.1"/>
</dbReference>
<gene>
    <name evidence="1" type="ORF">SAMN05421688_2438</name>
</gene>
<proteinExistence type="predicted"/>
<feature type="non-terminal residue" evidence="1">
    <location>
        <position position="1"/>
    </location>
</feature>
<keyword evidence="2" id="KW-1185">Reference proteome</keyword>
<dbReference type="AlphaFoldDB" id="A0A1I0XLQ1"/>
<sequence>RQRQRRALVRVVPHDDRSELAQRGQARSAAAVSISPTVSARLHAVAYAASASAIFRGGKVAIADKRASMTNRGV</sequence>
<dbReference type="EMBL" id="FOJU01000003">
    <property type="protein sequence ID" value="SFB02049.1"/>
    <property type="molecule type" value="Genomic_DNA"/>
</dbReference>
<organism evidence="1 2">
    <name type="scientific">Poseidonocella pacifica</name>
    <dbReference type="NCBI Taxonomy" id="871651"/>
    <lineage>
        <taxon>Bacteria</taxon>
        <taxon>Pseudomonadati</taxon>
        <taxon>Pseudomonadota</taxon>
        <taxon>Alphaproteobacteria</taxon>
        <taxon>Rhodobacterales</taxon>
        <taxon>Roseobacteraceae</taxon>
        <taxon>Poseidonocella</taxon>
    </lineage>
</organism>
<protein>
    <submittedName>
        <fullName evidence="1">Uncharacterized protein</fullName>
    </submittedName>
</protein>
<name>A0A1I0XLQ1_9RHOB</name>
<evidence type="ECO:0000313" key="2">
    <source>
        <dbReference type="Proteomes" id="UP000198796"/>
    </source>
</evidence>
<reference evidence="1 2" key="1">
    <citation type="submission" date="2016-10" db="EMBL/GenBank/DDBJ databases">
        <authorList>
            <person name="de Groot N.N."/>
        </authorList>
    </citation>
    <scope>NUCLEOTIDE SEQUENCE [LARGE SCALE GENOMIC DNA]</scope>
    <source>
        <strain evidence="1 2">DSM 29316</strain>
    </source>
</reference>